<dbReference type="InterPro" id="IPR050628">
    <property type="entry name" value="SNF2_RAD54_helicase_TF"/>
</dbReference>
<dbReference type="SUPFAM" id="SSF52540">
    <property type="entry name" value="P-loop containing nucleoside triphosphate hydrolases"/>
    <property type="match status" value="2"/>
</dbReference>
<feature type="domain" description="Helicase C-terminal" evidence="6">
    <location>
        <begin position="899"/>
        <end position="1063"/>
    </location>
</feature>
<dbReference type="GO" id="GO:0005524">
    <property type="term" value="F:ATP binding"/>
    <property type="evidence" value="ECO:0007669"/>
    <property type="project" value="UniProtKB-KW"/>
</dbReference>
<proteinExistence type="predicted"/>
<feature type="compositionally biased region" description="Polar residues" evidence="4">
    <location>
        <begin position="200"/>
        <end position="230"/>
    </location>
</feature>
<dbReference type="GO" id="GO:0008094">
    <property type="term" value="F:ATP-dependent activity, acting on DNA"/>
    <property type="evidence" value="ECO:0007669"/>
    <property type="project" value="TreeGrafter"/>
</dbReference>
<evidence type="ECO:0000256" key="1">
    <source>
        <dbReference type="ARBA" id="ARBA00022741"/>
    </source>
</evidence>
<dbReference type="CDD" id="cd18008">
    <property type="entry name" value="DEXDc_SHPRH-like"/>
    <property type="match status" value="1"/>
</dbReference>
<dbReference type="SMART" id="SM00490">
    <property type="entry name" value="HELICc"/>
    <property type="match status" value="1"/>
</dbReference>
<evidence type="ECO:0000313" key="8">
    <source>
        <dbReference type="Proteomes" id="UP000789572"/>
    </source>
</evidence>
<evidence type="ECO:0000256" key="3">
    <source>
        <dbReference type="ARBA" id="ARBA00022840"/>
    </source>
</evidence>
<dbReference type="Gene3D" id="3.40.50.300">
    <property type="entry name" value="P-loop containing nucleotide triphosphate hydrolases"/>
    <property type="match status" value="1"/>
</dbReference>
<dbReference type="CDD" id="cd18793">
    <property type="entry name" value="SF2_C_SNF"/>
    <property type="match status" value="1"/>
</dbReference>
<protein>
    <submittedName>
        <fullName evidence="7">8985_t:CDS:1</fullName>
    </submittedName>
</protein>
<dbReference type="Proteomes" id="UP000789572">
    <property type="component" value="Unassembled WGS sequence"/>
</dbReference>
<dbReference type="Gene3D" id="3.40.50.10810">
    <property type="entry name" value="Tandem AAA-ATPase domain"/>
    <property type="match status" value="1"/>
</dbReference>
<feature type="compositionally biased region" description="Polar residues" evidence="4">
    <location>
        <begin position="853"/>
        <end position="880"/>
    </location>
</feature>
<feature type="compositionally biased region" description="Pro residues" evidence="4">
    <location>
        <begin position="249"/>
        <end position="265"/>
    </location>
</feature>
<evidence type="ECO:0000313" key="7">
    <source>
        <dbReference type="EMBL" id="CAG8497570.1"/>
    </source>
</evidence>
<gene>
    <name evidence="7" type="ORF">POCULU_LOCUS2402</name>
</gene>
<dbReference type="GO" id="GO:0006281">
    <property type="term" value="P:DNA repair"/>
    <property type="evidence" value="ECO:0007669"/>
    <property type="project" value="TreeGrafter"/>
</dbReference>
<dbReference type="EMBL" id="CAJVPJ010000222">
    <property type="protein sequence ID" value="CAG8497570.1"/>
    <property type="molecule type" value="Genomic_DNA"/>
</dbReference>
<dbReference type="PROSITE" id="PS51194">
    <property type="entry name" value="HELICASE_CTER"/>
    <property type="match status" value="1"/>
</dbReference>
<evidence type="ECO:0000256" key="4">
    <source>
        <dbReference type="SAM" id="MobiDB-lite"/>
    </source>
</evidence>
<dbReference type="InterPro" id="IPR038718">
    <property type="entry name" value="SNF2-like_sf"/>
</dbReference>
<dbReference type="InterPro" id="IPR049730">
    <property type="entry name" value="SNF2/RAD54-like_C"/>
</dbReference>
<keyword evidence="2" id="KW-0378">Hydrolase</keyword>
<dbReference type="AlphaFoldDB" id="A0A9N9EZ95"/>
<sequence>MDNRKRNIWGPVYNKENDDIDTVDLTIPHLTNKRLKKEDPTFGKEASVYVPKPLQDIKKGNSHQNTINKGKKHAFQQHSSFNGLNATITVNLESTNINQENNYNSQYDVHAYTHSLFSDHIQQPPYAQSDTMYMPYTDLTDTYPSSAFPDFYESHTQANETSASLSQILNNDSTYSLDNIFSPEISSPYFNQDIQYSLPTTQQPLPSISPSHLTDSLPTDSSTLPTNSPAIDSISLHYVNSPPMDSASPQPPSSSLPLSPSPTPDPSNSSDSTSEISDNPFDDKAVKDAMKQLNTADGQIPGLIPKLFAHQVIGVSWMVGQEKRSTTVKGGILADDMGLGKTIQTIATILINRPKTDEPKTTLIVAPSSLVYVWDDAIKKHVDESQFSVRIHHGPGRTLSIKDLEAHDIVITSYDIIRAEFARKDNRGPSVRARWYRIVLDGKARTEKVAVENDNRAEGKSHVIKNHRSRGSLACSELNATYRWCLTGTPIHNKVDDLFSLFRFLHVDEYGEWSEFRRLFRHNYYQDKLSQQNVLSRVMLRRTKTSKLGGRPILNLPERVPEGVKLEFSTEEREFYDALEKRAAVIFNRYMKKNNVIKNYAHILSLLLSLRRACDHPFLAQQSIEFNESLQADLGKALKSMPDGTLTWQQLRPEPEPAQNPEQNLVENATFVHTGAESNPSNVFSTINPNFKIEILTPPLSDNSAPVSTAGGYCSVTDSERSLGFGQAVNSTSQYNSEFYGEVNNNEWTRVKLESEESFESTTTGISRDSGYGEELYNPIELNTKASINETTCDGNLPPVEDLLTYPYSELLPTIETQLADNLPEIELTDKIDNNPINALDVKPNVSSLNDILNPTSSITQLPTPQPQSSEGSDCDSQSPPAIDMSVLASGSELVPSTKITALLNDLDEVAKTEPDSKIVIFSQWLGMLDIVEEALTEYEICRYDGTMNVLERQKVIKKFDNDPSVKILLISLKCGGLGLNLTAANRVYLLDCWWNPAVEEQAIDRVHRIGQTKNVTIKTFTVSNTVEDRILVLQQRKREMASNALSGVTVNDTVRLTTQDLAFLFNVNNEYHPV</sequence>
<name>A0A9N9EZ95_9GLOM</name>
<reference evidence="7" key="1">
    <citation type="submission" date="2021-06" db="EMBL/GenBank/DDBJ databases">
        <authorList>
            <person name="Kallberg Y."/>
            <person name="Tangrot J."/>
            <person name="Rosling A."/>
        </authorList>
    </citation>
    <scope>NUCLEOTIDE SEQUENCE</scope>
    <source>
        <strain evidence="7">IA702</strain>
    </source>
</reference>
<feature type="region of interest" description="Disordered" evidence="4">
    <location>
        <begin position="200"/>
        <end position="281"/>
    </location>
</feature>
<dbReference type="GO" id="GO:0016787">
    <property type="term" value="F:hydrolase activity"/>
    <property type="evidence" value="ECO:0007669"/>
    <property type="project" value="UniProtKB-KW"/>
</dbReference>
<dbReference type="InterPro" id="IPR027417">
    <property type="entry name" value="P-loop_NTPase"/>
</dbReference>
<keyword evidence="3" id="KW-0067">ATP-binding</keyword>
<organism evidence="7 8">
    <name type="scientific">Paraglomus occultum</name>
    <dbReference type="NCBI Taxonomy" id="144539"/>
    <lineage>
        <taxon>Eukaryota</taxon>
        <taxon>Fungi</taxon>
        <taxon>Fungi incertae sedis</taxon>
        <taxon>Mucoromycota</taxon>
        <taxon>Glomeromycotina</taxon>
        <taxon>Glomeromycetes</taxon>
        <taxon>Paraglomerales</taxon>
        <taxon>Paraglomeraceae</taxon>
        <taxon>Paraglomus</taxon>
    </lineage>
</organism>
<dbReference type="PROSITE" id="PS51192">
    <property type="entry name" value="HELICASE_ATP_BIND_1"/>
    <property type="match status" value="1"/>
</dbReference>
<accession>A0A9N9EZ95</accession>
<dbReference type="InterPro" id="IPR001650">
    <property type="entry name" value="Helicase_C-like"/>
</dbReference>
<keyword evidence="8" id="KW-1185">Reference proteome</keyword>
<evidence type="ECO:0000256" key="2">
    <source>
        <dbReference type="ARBA" id="ARBA00022801"/>
    </source>
</evidence>
<evidence type="ECO:0000259" key="5">
    <source>
        <dbReference type="PROSITE" id="PS51192"/>
    </source>
</evidence>
<dbReference type="InterPro" id="IPR000330">
    <property type="entry name" value="SNF2_N"/>
</dbReference>
<dbReference type="OrthoDB" id="448448at2759"/>
<dbReference type="SMART" id="SM00487">
    <property type="entry name" value="DEXDc"/>
    <property type="match status" value="1"/>
</dbReference>
<dbReference type="Pfam" id="PF00271">
    <property type="entry name" value="Helicase_C"/>
    <property type="match status" value="1"/>
</dbReference>
<feature type="compositionally biased region" description="Low complexity" evidence="4">
    <location>
        <begin position="266"/>
        <end position="279"/>
    </location>
</feature>
<dbReference type="Pfam" id="PF00176">
    <property type="entry name" value="SNF2-rel_dom"/>
    <property type="match status" value="1"/>
</dbReference>
<keyword evidence="1" id="KW-0547">Nucleotide-binding</keyword>
<evidence type="ECO:0000259" key="6">
    <source>
        <dbReference type="PROSITE" id="PS51194"/>
    </source>
</evidence>
<dbReference type="GO" id="GO:0005634">
    <property type="term" value="C:nucleus"/>
    <property type="evidence" value="ECO:0007669"/>
    <property type="project" value="TreeGrafter"/>
</dbReference>
<feature type="domain" description="Helicase ATP-binding" evidence="5">
    <location>
        <begin position="322"/>
        <end position="508"/>
    </location>
</feature>
<dbReference type="InterPro" id="IPR014001">
    <property type="entry name" value="Helicase_ATP-bd"/>
</dbReference>
<dbReference type="PANTHER" id="PTHR45626">
    <property type="entry name" value="TRANSCRIPTION TERMINATION FACTOR 2-RELATED"/>
    <property type="match status" value="1"/>
</dbReference>
<feature type="region of interest" description="Disordered" evidence="4">
    <location>
        <begin position="853"/>
        <end position="882"/>
    </location>
</feature>
<comment type="caution">
    <text evidence="7">The sequence shown here is derived from an EMBL/GenBank/DDBJ whole genome shotgun (WGS) entry which is preliminary data.</text>
</comment>